<protein>
    <submittedName>
        <fullName evidence="2">Uncharacterized protein</fullName>
    </submittedName>
</protein>
<evidence type="ECO:0000256" key="1">
    <source>
        <dbReference type="SAM" id="MobiDB-lite"/>
    </source>
</evidence>
<name>A0AAD3Y0S3_NEPGR</name>
<dbReference type="AlphaFoldDB" id="A0AAD3Y0S3"/>
<sequence>MIRPPSSSRDCRSSPNLFAVMTERRRNDANRRMISRVHDLTSDDDCSFMFLGVSSGLMVELGVVPTDQLGGEPRPCTSIAKLRKNIAESRKQFDAPRARLDIPPPIPANSLSPSSEGGGHSGLKKSKKHKKKRSPIPYI</sequence>
<feature type="compositionally biased region" description="Basic and acidic residues" evidence="1">
    <location>
        <begin position="90"/>
        <end position="100"/>
    </location>
</feature>
<feature type="compositionally biased region" description="Basic residues" evidence="1">
    <location>
        <begin position="122"/>
        <end position="139"/>
    </location>
</feature>
<evidence type="ECO:0000313" key="3">
    <source>
        <dbReference type="Proteomes" id="UP001279734"/>
    </source>
</evidence>
<evidence type="ECO:0000313" key="2">
    <source>
        <dbReference type="EMBL" id="GMH23384.1"/>
    </source>
</evidence>
<dbReference type="EMBL" id="BSYO01000026">
    <property type="protein sequence ID" value="GMH23384.1"/>
    <property type="molecule type" value="Genomic_DNA"/>
</dbReference>
<keyword evidence="3" id="KW-1185">Reference proteome</keyword>
<feature type="region of interest" description="Disordered" evidence="1">
    <location>
        <begin position="90"/>
        <end position="139"/>
    </location>
</feature>
<proteinExistence type="predicted"/>
<organism evidence="2 3">
    <name type="scientific">Nepenthes gracilis</name>
    <name type="common">Slender pitcher plant</name>
    <dbReference type="NCBI Taxonomy" id="150966"/>
    <lineage>
        <taxon>Eukaryota</taxon>
        <taxon>Viridiplantae</taxon>
        <taxon>Streptophyta</taxon>
        <taxon>Embryophyta</taxon>
        <taxon>Tracheophyta</taxon>
        <taxon>Spermatophyta</taxon>
        <taxon>Magnoliopsida</taxon>
        <taxon>eudicotyledons</taxon>
        <taxon>Gunneridae</taxon>
        <taxon>Pentapetalae</taxon>
        <taxon>Caryophyllales</taxon>
        <taxon>Nepenthaceae</taxon>
        <taxon>Nepenthes</taxon>
    </lineage>
</organism>
<gene>
    <name evidence="2" type="ORF">Nepgr_025227</name>
</gene>
<dbReference type="Proteomes" id="UP001279734">
    <property type="component" value="Unassembled WGS sequence"/>
</dbReference>
<accession>A0AAD3Y0S3</accession>
<reference evidence="2" key="1">
    <citation type="submission" date="2023-05" db="EMBL/GenBank/DDBJ databases">
        <title>Nepenthes gracilis genome sequencing.</title>
        <authorList>
            <person name="Fukushima K."/>
        </authorList>
    </citation>
    <scope>NUCLEOTIDE SEQUENCE</scope>
    <source>
        <strain evidence="2">SING2019-196</strain>
    </source>
</reference>
<comment type="caution">
    <text evidence="2">The sequence shown here is derived from an EMBL/GenBank/DDBJ whole genome shotgun (WGS) entry which is preliminary data.</text>
</comment>